<proteinExistence type="predicted"/>
<gene>
    <name evidence="2" type="ORF">BST13_23845</name>
</gene>
<dbReference type="AlphaFoldDB" id="A0A1X0AQF1"/>
<dbReference type="EMBL" id="MVHF01000028">
    <property type="protein sequence ID" value="ORA31926.1"/>
    <property type="molecule type" value="Genomic_DNA"/>
</dbReference>
<name>A0A1X0AQF1_9MYCO</name>
<accession>A0A1X0AQF1</accession>
<feature type="region of interest" description="Disordered" evidence="1">
    <location>
        <begin position="40"/>
        <end position="59"/>
    </location>
</feature>
<dbReference type="RefSeq" id="WP_083166480.1">
    <property type="nucleotide sequence ID" value="NZ_MVHF01000028.1"/>
</dbReference>
<keyword evidence="3" id="KW-1185">Reference proteome</keyword>
<dbReference type="OrthoDB" id="4735388at2"/>
<sequence>MPSEQHVIDQVIATYGPIINLAERPEALIEIMRRYVLDDLDGGLPGGTPPPPPPPPPDPCRVLEEVTLNEVMRQLLKVSRDVAALNKRLDAR</sequence>
<dbReference type="Proteomes" id="UP000192448">
    <property type="component" value="Unassembled WGS sequence"/>
</dbReference>
<evidence type="ECO:0000256" key="1">
    <source>
        <dbReference type="SAM" id="MobiDB-lite"/>
    </source>
</evidence>
<organism evidence="2 3">
    <name type="scientific">Mycobacterium aquaticum</name>
    <dbReference type="NCBI Taxonomy" id="1927124"/>
    <lineage>
        <taxon>Bacteria</taxon>
        <taxon>Bacillati</taxon>
        <taxon>Actinomycetota</taxon>
        <taxon>Actinomycetes</taxon>
        <taxon>Mycobacteriales</taxon>
        <taxon>Mycobacteriaceae</taxon>
        <taxon>Mycobacterium</taxon>
    </lineage>
</organism>
<reference evidence="2 3" key="1">
    <citation type="submission" date="2017-02" db="EMBL/GenBank/DDBJ databases">
        <title>The new phylogeny of genus Mycobacterium.</title>
        <authorList>
            <person name="Tortoli E."/>
            <person name="Trovato A."/>
            <person name="Cirillo D.M."/>
        </authorList>
    </citation>
    <scope>NUCLEOTIDE SEQUENCE [LARGE SCALE GENOMIC DNA]</scope>
    <source>
        <strain evidence="2 3">RW6</strain>
    </source>
</reference>
<evidence type="ECO:0000313" key="3">
    <source>
        <dbReference type="Proteomes" id="UP000192448"/>
    </source>
</evidence>
<protein>
    <submittedName>
        <fullName evidence="2">Uncharacterized protein</fullName>
    </submittedName>
</protein>
<comment type="caution">
    <text evidence="2">The sequence shown here is derived from an EMBL/GenBank/DDBJ whole genome shotgun (WGS) entry which is preliminary data.</text>
</comment>
<feature type="compositionally biased region" description="Pro residues" evidence="1">
    <location>
        <begin position="47"/>
        <end position="59"/>
    </location>
</feature>
<evidence type="ECO:0000313" key="2">
    <source>
        <dbReference type="EMBL" id="ORA31926.1"/>
    </source>
</evidence>
<dbReference type="STRING" id="1927124.BST13_23845"/>